<keyword evidence="1" id="KW-0547">Nucleotide-binding</keyword>
<dbReference type="Proteomes" id="UP000251942">
    <property type="component" value="Unassembled WGS sequence"/>
</dbReference>
<keyword evidence="1" id="KW-0067">ATP-binding</keyword>
<dbReference type="Proteomes" id="UP000054698">
    <property type="component" value="Unassembled WGS sequence"/>
</dbReference>
<name>A0A0W0TME4_9GAMM</name>
<dbReference type="InterPro" id="IPR017441">
    <property type="entry name" value="Protein_kinase_ATP_BS"/>
</dbReference>
<sequence length="262" mass="29997">MPRLAQLTFQRILGAGNFGEVSLYLNEQDGQQYAVKRFMSRRYRENEFYSTAESEMRNFNHFIQKMGIPVHDAFIDNDQLILPFFTGKKPNWEEIQTSLKEMYAKGFVMGDPKPDNFMHTQYGLMPIDFGGVFDIEDTQFQNDALARNFVVNALSRYTEAFTENDLFDAYCSLSCAMDFDSEEQEEEEAIALANEFDLPGEINTRQETTQPLLSAFELPDNVVIPQKSASPKVSASILSFWHHAKEQDKPTQKVKSACCTVL</sequence>
<organism evidence="2 4">
    <name type="scientific">Legionella feeleii</name>
    <dbReference type="NCBI Taxonomy" id="453"/>
    <lineage>
        <taxon>Bacteria</taxon>
        <taxon>Pseudomonadati</taxon>
        <taxon>Pseudomonadota</taxon>
        <taxon>Gammaproteobacteria</taxon>
        <taxon>Legionellales</taxon>
        <taxon>Legionellaceae</taxon>
        <taxon>Legionella</taxon>
    </lineage>
</organism>
<dbReference type="Gene3D" id="3.30.200.20">
    <property type="entry name" value="Phosphorylase Kinase, domain 1"/>
    <property type="match status" value="1"/>
</dbReference>
<evidence type="ECO:0000313" key="5">
    <source>
        <dbReference type="Proteomes" id="UP000251942"/>
    </source>
</evidence>
<dbReference type="EMBL" id="LNYB01000080">
    <property type="protein sequence ID" value="KTC96680.1"/>
    <property type="molecule type" value="Genomic_DNA"/>
</dbReference>
<keyword evidence="2" id="KW-0808">Transferase</keyword>
<dbReference type="PATRIC" id="fig|453.4.peg.1750"/>
<dbReference type="OrthoDB" id="5654147at2"/>
<dbReference type="AlphaFoldDB" id="A0A0W0TME4"/>
<feature type="binding site" evidence="1">
    <location>
        <position position="36"/>
    </location>
    <ligand>
        <name>ATP</name>
        <dbReference type="ChEBI" id="CHEBI:30616"/>
    </ligand>
</feature>
<evidence type="ECO:0000256" key="1">
    <source>
        <dbReference type="PROSITE-ProRule" id="PRU10141"/>
    </source>
</evidence>
<keyword evidence="2" id="KW-0418">Kinase</keyword>
<gene>
    <name evidence="2" type="ORF">Lfee_1592</name>
    <name evidence="3" type="ORF">NCTC12022_01383</name>
</gene>
<dbReference type="GO" id="GO:0016301">
    <property type="term" value="F:kinase activity"/>
    <property type="evidence" value="ECO:0007669"/>
    <property type="project" value="UniProtKB-KW"/>
</dbReference>
<reference evidence="3 5" key="2">
    <citation type="submission" date="2018-06" db="EMBL/GenBank/DDBJ databases">
        <authorList>
            <consortium name="Pathogen Informatics"/>
            <person name="Doyle S."/>
        </authorList>
    </citation>
    <scope>NUCLEOTIDE SEQUENCE [LARGE SCALE GENOMIC DNA]</scope>
    <source>
        <strain evidence="3 5">NCTC12022</strain>
    </source>
</reference>
<dbReference type="GO" id="GO:0005524">
    <property type="term" value="F:ATP binding"/>
    <property type="evidence" value="ECO:0007669"/>
    <property type="project" value="UniProtKB-UniRule"/>
</dbReference>
<keyword evidence="4" id="KW-1185">Reference proteome</keyword>
<reference evidence="2 4" key="1">
    <citation type="submission" date="2015-11" db="EMBL/GenBank/DDBJ databases">
        <title>Genomic analysis of 38 Legionella species identifies large and diverse effector repertoires.</title>
        <authorList>
            <person name="Burstein D."/>
            <person name="Amaro F."/>
            <person name="Zusman T."/>
            <person name="Lifshitz Z."/>
            <person name="Cohen O."/>
            <person name="Gilbert J.A."/>
            <person name="Pupko T."/>
            <person name="Shuman H.A."/>
            <person name="Segal G."/>
        </authorList>
    </citation>
    <scope>NUCLEOTIDE SEQUENCE [LARGE SCALE GENOMIC DNA]</scope>
    <source>
        <strain evidence="2 4">WO-44C</strain>
    </source>
</reference>
<dbReference type="InterPro" id="IPR011009">
    <property type="entry name" value="Kinase-like_dom_sf"/>
</dbReference>
<accession>A0A0W0TME4</accession>
<dbReference type="RefSeq" id="WP_058445602.1">
    <property type="nucleotide sequence ID" value="NZ_CAAAHT010000003.1"/>
</dbReference>
<dbReference type="EMBL" id="UASS01000011">
    <property type="protein sequence ID" value="SPX60651.1"/>
    <property type="molecule type" value="Genomic_DNA"/>
</dbReference>
<dbReference type="SUPFAM" id="SSF56112">
    <property type="entry name" value="Protein kinase-like (PK-like)"/>
    <property type="match status" value="1"/>
</dbReference>
<evidence type="ECO:0000313" key="2">
    <source>
        <dbReference type="EMBL" id="KTC96680.1"/>
    </source>
</evidence>
<dbReference type="PROSITE" id="PS00107">
    <property type="entry name" value="PROTEIN_KINASE_ATP"/>
    <property type="match status" value="1"/>
</dbReference>
<proteinExistence type="predicted"/>
<evidence type="ECO:0000313" key="3">
    <source>
        <dbReference type="EMBL" id="SPX60651.1"/>
    </source>
</evidence>
<protein>
    <submittedName>
        <fullName evidence="2 3">Protein kinase domain</fullName>
    </submittedName>
</protein>
<evidence type="ECO:0000313" key="4">
    <source>
        <dbReference type="Proteomes" id="UP000054698"/>
    </source>
</evidence>